<sequence length="744" mass="77273">MSENENQTKVHFKMYKDGKRWVTRGLALFAVSLMVGGPVLGTVANVANVEASEVQVGQATGDAYETIKNNLSALDGEYSYLTNYAIIKNAIANAKAVKPSYFLGILWNEREVANANQQLVNVIVAAQNGYDVVKQYTGYTQDAALTQALAKVTADLNGTNLDALVADNKTAVRLGLQADLKLAQDAINSGKFTQNMDQITKTVTAGNGTFSATQQMNPGDYDKVNDAELKLRDALAGLRQVAKNQLDQEIEVAKSNQDSSTADLTKAIDNANNVSKDNSSDALDMLGADAALQAEVSKVQQKSAHDADTTSDLGKTRAENEGAVENAMAQSAAADSAAQASMAASVIAEEAKQGSHYAASVAADADKNNQNVIASSAVAEEAKQGDHYLSSVAADSASNDAAVQSSIASSAVAEEAKQGDHYLSSVAADSASNDAAVQSSIASSAVAEEAKQGDHYLSSVAADSASNDAAVQSSIASSAVAEEAKQGDHYLSSVAADSASNDAAVQSSIASSAVAEEAKQGDHYLSSVAADSASNDAAVQSLIASSAVAEEAKQGDHYLSSVAADSASNDAAVQSSIASSAAAEEAKQGNHYASSVAAEAATNNSLADSALISSAAENVQNALNDVVQDGVRDSKINDLYNHAMAEAQKQTSSDAHETAKTLNNDADQIRNEAKKNYDDKIAAVMKNVDAIYDQARKDGVHADVKKKPYMDIVAEAQNPSEKNAGLEVAKLNDMLQKMVDAINV</sequence>
<proteinExistence type="predicted"/>
<accession>A0ABT6D2R6</accession>
<name>A0ABT6D2R6_9LACO</name>
<organism evidence="4 5">
    <name type="scientific">Weissella fermenti</name>
    <dbReference type="NCBI Taxonomy" id="2987699"/>
    <lineage>
        <taxon>Bacteria</taxon>
        <taxon>Bacillati</taxon>
        <taxon>Bacillota</taxon>
        <taxon>Bacilli</taxon>
        <taxon>Lactobacillales</taxon>
        <taxon>Lactobacillaceae</taxon>
        <taxon>Weissella</taxon>
    </lineage>
</organism>
<evidence type="ECO:0000256" key="2">
    <source>
        <dbReference type="SAM" id="MobiDB-lite"/>
    </source>
</evidence>
<reference evidence="4" key="1">
    <citation type="submission" date="2023-03" db="EMBL/GenBank/DDBJ databases">
        <title>Comparative genomics of Weissella fermenti BK2, and weissella type species.</title>
        <authorList>
            <person name="Lee J.K."/>
            <person name="Baek J.H."/>
            <person name="Kim J.M."/>
            <person name="Choi D.G."/>
            <person name="Jeon C.O."/>
        </authorList>
    </citation>
    <scope>NUCLEOTIDE SEQUENCE</scope>
    <source>
        <strain evidence="4">BK2</strain>
    </source>
</reference>
<dbReference type="Pfam" id="PF19258">
    <property type="entry name" value="KxYKxGKxW_sig"/>
    <property type="match status" value="1"/>
</dbReference>
<evidence type="ECO:0000313" key="5">
    <source>
        <dbReference type="Proteomes" id="UP001146336"/>
    </source>
</evidence>
<dbReference type="Proteomes" id="UP001146336">
    <property type="component" value="Unassembled WGS sequence"/>
</dbReference>
<evidence type="ECO:0000256" key="3">
    <source>
        <dbReference type="SAM" id="Phobius"/>
    </source>
</evidence>
<dbReference type="RefSeq" id="WP_277426380.1">
    <property type="nucleotide sequence ID" value="NZ_JAOZFC020000001.1"/>
</dbReference>
<gene>
    <name evidence="4" type="ORF">OIT47_005875</name>
</gene>
<feature type="region of interest" description="Disordered" evidence="2">
    <location>
        <begin position="647"/>
        <end position="667"/>
    </location>
</feature>
<feature type="compositionally biased region" description="Basic and acidic residues" evidence="2">
    <location>
        <begin position="303"/>
        <end position="316"/>
    </location>
</feature>
<dbReference type="NCBIfam" id="TIGR03715">
    <property type="entry name" value="KxYKxGKxW"/>
    <property type="match status" value="1"/>
</dbReference>
<evidence type="ECO:0000256" key="1">
    <source>
        <dbReference type="ARBA" id="ARBA00022729"/>
    </source>
</evidence>
<keyword evidence="1" id="KW-0732">Signal</keyword>
<feature type="region of interest" description="Disordered" evidence="2">
    <location>
        <begin position="297"/>
        <end position="316"/>
    </location>
</feature>
<keyword evidence="3" id="KW-0812">Transmembrane</keyword>
<protein>
    <submittedName>
        <fullName evidence="4">KxYKxGKxW signal peptide domain-containing protein</fullName>
    </submittedName>
</protein>
<keyword evidence="3" id="KW-1133">Transmembrane helix</keyword>
<feature type="transmembrane region" description="Helical" evidence="3">
    <location>
        <begin position="21"/>
        <end position="40"/>
    </location>
</feature>
<dbReference type="InterPro" id="IPR022263">
    <property type="entry name" value="KxYKxGKxW"/>
</dbReference>
<dbReference type="EMBL" id="JAOZFC020000001">
    <property type="protein sequence ID" value="MDF9299804.1"/>
    <property type="molecule type" value="Genomic_DNA"/>
</dbReference>
<keyword evidence="5" id="KW-1185">Reference proteome</keyword>
<evidence type="ECO:0000313" key="4">
    <source>
        <dbReference type="EMBL" id="MDF9299804.1"/>
    </source>
</evidence>
<comment type="caution">
    <text evidence="4">The sequence shown here is derived from an EMBL/GenBank/DDBJ whole genome shotgun (WGS) entry which is preliminary data.</text>
</comment>
<keyword evidence="3" id="KW-0472">Membrane</keyword>